<dbReference type="InterPro" id="IPR042099">
    <property type="entry name" value="ANL_N_sf"/>
</dbReference>
<dbReference type="OrthoDB" id="10253869at2759"/>
<dbReference type="GO" id="GO:0006631">
    <property type="term" value="P:fatty acid metabolic process"/>
    <property type="evidence" value="ECO:0007669"/>
    <property type="project" value="TreeGrafter"/>
</dbReference>
<comment type="similarity">
    <text evidence="1">Belongs to the ATP-dependent AMP-binding enzyme family.</text>
</comment>
<dbReference type="InterPro" id="IPR045851">
    <property type="entry name" value="AMP-bd_C_sf"/>
</dbReference>
<evidence type="ECO:0000313" key="10">
    <source>
        <dbReference type="Proteomes" id="UP000184330"/>
    </source>
</evidence>
<dbReference type="InterPro" id="IPR036736">
    <property type="entry name" value="ACP-like_sf"/>
</dbReference>
<dbReference type="InterPro" id="IPR009081">
    <property type="entry name" value="PP-bd_ACP"/>
</dbReference>
<dbReference type="SUPFAM" id="SSF52777">
    <property type="entry name" value="CoA-dependent acyltransferases"/>
    <property type="match status" value="2"/>
</dbReference>
<protein>
    <recommendedName>
        <fullName evidence="11">Long-chain-fatty-acid-CoA ligase</fullName>
    </recommendedName>
</protein>
<sequence>MGSSTLISEAFGEPIRRSIPIMYDFYQEVTRNHGDRMALVCMHQPASFLSPITHGDPPTPPFSPPEKYLRWTFNQMAHASHALAASLAAAGIKPGMRIISFVNNGVEWHVMMKAALELNCLFTPLNPRMALHKEEAMHMMAMIEPNVVLVEDPNIAEKLALNAPEPFGKAPIKLFSTGGQKKASVPQGWEDFATFAESGAKTGESALKSFNVVRKPEDVIFIFTTSGTTNLPKGCPYTNKMCAGILVSFQQHSDLTRDPNRVSLCHMTTSHIMGGIGYSMRFHLSGLKVVHPAATFDAASSLKAINLERASDIPAVPAQVYAMLANPNFDQVDTSCIKHAHLSATTILPETIRLSMEELGAERASEAYGMTEAGLVLAHPYYSLNTKLPKVVTSGFVIPGSKVRVVDPETNKLVPRGEPGECHIGGDFIIREYWLGPTKRGRDAFYEDEHGLWIRTGDQAVMHENGECQIVGRYKDMIIRGGENISPSAIESIILSKFDLIAEIVGVPDEIAGEIPVAVISKKDGQEVNTSKVREMLVKELGPAWVPEEIIDIQSLGVDDYPRTATGKVVKTKLRLMVIENRDSQSSAIGGTGNLDTLTRVWTKLLGVSPGTLTAQTSIHDWADSLIQARFSAVFMRETGLLIRLQDLIDHPTIEAQARLLASRGGGSVAQSIADIKPQRDGPPALYDMVHCNGDEARYQKTQELAIETLKPLGLGWNDVEDIIPMNSIQETFLKYRRPQSSNHRHAFVCNGSSVAHVQKALENTLAHHAMLRTMAMYFDSHTSVHIAVRPSEQWFSKCILRLPPVKKADDLAELVYGDINLDHACFPGPMMRFVIVHVEETNCAGIVYMAQHSVFDGVSLPLFLEDFDTMLSDPTTKLKPHVPYKAWADSYYNLQHSPIAKASVDWHANRLRGISKNPDALLFKPRAPEFFKGFSEGWIDIKTGKPGPPRVALTKPAGLGVKGITGKGTLRDIQALKIKHNIEGSQIVKAALAVVTIRHTKQEYALFGQSQAGRTWPFMLPWQADRMPPAMDVDGPAVQGSLCKIEVQKSDSVLDMLTRLQTEQYDLNRHAYAPMNQLVAKLSGYHPDRETLDFDGKVKGSAWIDTQGGDGDFVRDAFKHQVFNWLPVSPVFEYKRITKVQVESRTDLCVLWNCIMMDQTTLAINPTWDDAQLYTEEVEGILDEILRLSEKFAVEENWEKKIEEFI</sequence>
<dbReference type="InterPro" id="IPR025110">
    <property type="entry name" value="AMP-bd_C"/>
</dbReference>
<dbReference type="STRING" id="576137.A0A1L7XP68"/>
<dbReference type="PANTHER" id="PTHR43201">
    <property type="entry name" value="ACYL-COA SYNTHETASE"/>
    <property type="match status" value="1"/>
</dbReference>
<dbReference type="SUPFAM" id="SSF56801">
    <property type="entry name" value="Acetyl-CoA synthetase-like"/>
    <property type="match status" value="1"/>
</dbReference>
<dbReference type="EMBL" id="FJOG01000040">
    <property type="protein sequence ID" value="CZR66845.1"/>
    <property type="molecule type" value="Genomic_DNA"/>
</dbReference>
<dbReference type="InterPro" id="IPR000873">
    <property type="entry name" value="AMP-dep_synth/lig_dom"/>
</dbReference>
<accession>A0A1L7XP68</accession>
<name>A0A1L7XP68_9HELO</name>
<dbReference type="Gene3D" id="3.40.50.12780">
    <property type="entry name" value="N-terminal domain of ligase-like"/>
    <property type="match status" value="1"/>
</dbReference>
<keyword evidence="4" id="KW-0436">Ligase</keyword>
<feature type="domain" description="AMP-dependent synthetase/ligase" evidence="5">
    <location>
        <begin position="67"/>
        <end position="434"/>
    </location>
</feature>
<keyword evidence="10" id="KW-1185">Reference proteome</keyword>
<dbReference type="InterPro" id="IPR001242">
    <property type="entry name" value="Condensation_dom"/>
</dbReference>
<dbReference type="Pfam" id="PF00550">
    <property type="entry name" value="PP-binding"/>
    <property type="match status" value="1"/>
</dbReference>
<dbReference type="Pfam" id="PF00501">
    <property type="entry name" value="AMP-binding"/>
    <property type="match status" value="1"/>
</dbReference>
<dbReference type="Pfam" id="PF00668">
    <property type="entry name" value="Condensation"/>
    <property type="match status" value="1"/>
</dbReference>
<dbReference type="Gene3D" id="3.30.559.30">
    <property type="entry name" value="Nonribosomal peptide synthetase, condensation domain"/>
    <property type="match status" value="1"/>
</dbReference>
<evidence type="ECO:0000256" key="2">
    <source>
        <dbReference type="ARBA" id="ARBA00022450"/>
    </source>
</evidence>
<organism evidence="9 10">
    <name type="scientific">Phialocephala subalpina</name>
    <dbReference type="NCBI Taxonomy" id="576137"/>
    <lineage>
        <taxon>Eukaryota</taxon>
        <taxon>Fungi</taxon>
        <taxon>Dikarya</taxon>
        <taxon>Ascomycota</taxon>
        <taxon>Pezizomycotina</taxon>
        <taxon>Leotiomycetes</taxon>
        <taxon>Helotiales</taxon>
        <taxon>Mollisiaceae</taxon>
        <taxon>Phialocephala</taxon>
        <taxon>Phialocephala fortinii species complex</taxon>
    </lineage>
</organism>
<dbReference type="CDD" id="cd04433">
    <property type="entry name" value="AFD_class_I"/>
    <property type="match status" value="1"/>
</dbReference>
<proteinExistence type="inferred from homology"/>
<dbReference type="InterPro" id="IPR023213">
    <property type="entry name" value="CAT-like_dom_sf"/>
</dbReference>
<evidence type="ECO:0000256" key="4">
    <source>
        <dbReference type="ARBA" id="ARBA00022598"/>
    </source>
</evidence>
<dbReference type="Pfam" id="PF13193">
    <property type="entry name" value="AMP-binding_C"/>
    <property type="match status" value="1"/>
</dbReference>
<dbReference type="AlphaFoldDB" id="A0A1L7XP68"/>
<evidence type="ECO:0000256" key="3">
    <source>
        <dbReference type="ARBA" id="ARBA00022553"/>
    </source>
</evidence>
<dbReference type="PANTHER" id="PTHR43201:SF5">
    <property type="entry name" value="MEDIUM-CHAIN ACYL-COA LIGASE ACSF2, MITOCHONDRIAL"/>
    <property type="match status" value="1"/>
</dbReference>
<evidence type="ECO:0000259" key="7">
    <source>
        <dbReference type="Pfam" id="PF00668"/>
    </source>
</evidence>
<dbReference type="Proteomes" id="UP000184330">
    <property type="component" value="Unassembled WGS sequence"/>
</dbReference>
<evidence type="ECO:0000313" key="9">
    <source>
        <dbReference type="EMBL" id="CZR66845.1"/>
    </source>
</evidence>
<feature type="domain" description="Carrier" evidence="6">
    <location>
        <begin position="597"/>
        <end position="661"/>
    </location>
</feature>
<keyword evidence="2" id="KW-0596">Phosphopantetheine</keyword>
<gene>
    <name evidence="9" type="ORF">PAC_16746</name>
</gene>
<dbReference type="GO" id="GO:0031956">
    <property type="term" value="F:medium-chain fatty acid-CoA ligase activity"/>
    <property type="evidence" value="ECO:0007669"/>
    <property type="project" value="TreeGrafter"/>
</dbReference>
<keyword evidence="3" id="KW-0597">Phosphoprotein</keyword>
<dbReference type="Gene3D" id="3.30.300.30">
    <property type="match status" value="1"/>
</dbReference>
<dbReference type="SUPFAM" id="SSF47336">
    <property type="entry name" value="ACP-like"/>
    <property type="match status" value="1"/>
</dbReference>
<feature type="domain" description="AMP-binding enzyme C-terminal" evidence="8">
    <location>
        <begin position="504"/>
        <end position="568"/>
    </location>
</feature>
<reference evidence="9 10" key="1">
    <citation type="submission" date="2016-03" db="EMBL/GenBank/DDBJ databases">
        <authorList>
            <person name="Ploux O."/>
        </authorList>
    </citation>
    <scope>NUCLEOTIDE SEQUENCE [LARGE SCALE GENOMIC DNA]</scope>
    <source>
        <strain evidence="9 10">UAMH 11012</strain>
    </source>
</reference>
<evidence type="ECO:0008006" key="11">
    <source>
        <dbReference type="Google" id="ProtNLM"/>
    </source>
</evidence>
<evidence type="ECO:0000259" key="6">
    <source>
        <dbReference type="Pfam" id="PF00550"/>
    </source>
</evidence>
<evidence type="ECO:0000259" key="8">
    <source>
        <dbReference type="Pfam" id="PF13193"/>
    </source>
</evidence>
<evidence type="ECO:0000256" key="1">
    <source>
        <dbReference type="ARBA" id="ARBA00006432"/>
    </source>
</evidence>
<evidence type="ECO:0000259" key="5">
    <source>
        <dbReference type="Pfam" id="PF00501"/>
    </source>
</evidence>
<feature type="domain" description="Condensation" evidence="7">
    <location>
        <begin position="721"/>
        <end position="1084"/>
    </location>
</feature>
<dbReference type="Gene3D" id="3.30.559.10">
    <property type="entry name" value="Chloramphenicol acetyltransferase-like domain"/>
    <property type="match status" value="1"/>
</dbReference>